<dbReference type="Proteomes" id="UP001162164">
    <property type="component" value="Unassembled WGS sequence"/>
</dbReference>
<sequence length="149" mass="17354">MCTKTSEINLNVRKESVDKRLKEIESEWSDNDVLEWLNKHYDEHCDTHGFCQVSGFIEEREFLQVWVECVGRPIMAKIYDRSKFVEVGENDKLSLTTLWLNYLVDIGATVEVCHVHSISNAKLSHYILLPYYRVVTWGVAKVPFDRGVT</sequence>
<organism evidence="1 2">
    <name type="scientific">Molorchus minor</name>
    <dbReference type="NCBI Taxonomy" id="1323400"/>
    <lineage>
        <taxon>Eukaryota</taxon>
        <taxon>Metazoa</taxon>
        <taxon>Ecdysozoa</taxon>
        <taxon>Arthropoda</taxon>
        <taxon>Hexapoda</taxon>
        <taxon>Insecta</taxon>
        <taxon>Pterygota</taxon>
        <taxon>Neoptera</taxon>
        <taxon>Endopterygota</taxon>
        <taxon>Coleoptera</taxon>
        <taxon>Polyphaga</taxon>
        <taxon>Cucujiformia</taxon>
        <taxon>Chrysomeloidea</taxon>
        <taxon>Cerambycidae</taxon>
        <taxon>Lamiinae</taxon>
        <taxon>Monochamini</taxon>
        <taxon>Molorchus</taxon>
    </lineage>
</organism>
<dbReference type="EMBL" id="JAPWTJ010002284">
    <property type="protein sequence ID" value="KAJ8966851.1"/>
    <property type="molecule type" value="Genomic_DNA"/>
</dbReference>
<comment type="caution">
    <text evidence="1">The sequence shown here is derived from an EMBL/GenBank/DDBJ whole genome shotgun (WGS) entry which is preliminary data.</text>
</comment>
<proteinExistence type="predicted"/>
<evidence type="ECO:0000313" key="1">
    <source>
        <dbReference type="EMBL" id="KAJ8966851.1"/>
    </source>
</evidence>
<gene>
    <name evidence="1" type="ORF">NQ317_006636</name>
</gene>
<protein>
    <submittedName>
        <fullName evidence="1">Uncharacterized protein</fullName>
    </submittedName>
</protein>
<name>A0ABQ9IVG7_9CUCU</name>
<accession>A0ABQ9IVG7</accession>
<keyword evidence="2" id="KW-1185">Reference proteome</keyword>
<reference evidence="1" key="1">
    <citation type="journal article" date="2023" name="Insect Mol. Biol.">
        <title>Genome sequencing provides insights into the evolution of gene families encoding plant cell wall-degrading enzymes in longhorned beetles.</title>
        <authorList>
            <person name="Shin N.R."/>
            <person name="Okamura Y."/>
            <person name="Kirsch R."/>
            <person name="Pauchet Y."/>
        </authorList>
    </citation>
    <scope>NUCLEOTIDE SEQUENCE</scope>
    <source>
        <strain evidence="1">MMC_N1</strain>
    </source>
</reference>
<evidence type="ECO:0000313" key="2">
    <source>
        <dbReference type="Proteomes" id="UP001162164"/>
    </source>
</evidence>